<reference evidence="2" key="1">
    <citation type="submission" date="2017-06" db="EMBL/GenBank/DDBJ databases">
        <authorList>
            <person name="Rodrigo-Torres L."/>
            <person name="Arahal R.D."/>
            <person name="Lucena T."/>
        </authorList>
    </citation>
    <scope>NUCLEOTIDE SEQUENCE [LARGE SCALE GENOMIC DNA]</scope>
    <source>
        <strain evidence="2">CECT 9192</strain>
    </source>
</reference>
<proteinExistence type="predicted"/>
<organism evidence="1 2">
    <name type="scientific">Photobacterium andalusiense</name>
    <dbReference type="NCBI Taxonomy" id="2204296"/>
    <lineage>
        <taxon>Bacteria</taxon>
        <taxon>Pseudomonadati</taxon>
        <taxon>Pseudomonadota</taxon>
        <taxon>Gammaproteobacteria</taxon>
        <taxon>Vibrionales</taxon>
        <taxon>Vibrionaceae</taxon>
        <taxon>Photobacterium</taxon>
    </lineage>
</organism>
<evidence type="ECO:0000313" key="2">
    <source>
        <dbReference type="Proteomes" id="UP000195719"/>
    </source>
</evidence>
<dbReference type="AlphaFoldDB" id="A0A1Y6M9J9"/>
<evidence type="ECO:0000313" key="1">
    <source>
        <dbReference type="EMBL" id="SMY33212.1"/>
    </source>
</evidence>
<dbReference type="Proteomes" id="UP000195719">
    <property type="component" value="Unassembled WGS sequence"/>
</dbReference>
<dbReference type="EMBL" id="FYAJ01000001">
    <property type="protein sequence ID" value="SMY33212.1"/>
    <property type="molecule type" value="Genomic_DNA"/>
</dbReference>
<dbReference type="RefSeq" id="WP_081278653.1">
    <property type="nucleotide sequence ID" value="NZ_FYAJ01000001.1"/>
</dbReference>
<name>A0A1Y6M9J9_9GAMM</name>
<gene>
    <name evidence="1" type="ORF">PAND9192_00821</name>
</gene>
<protein>
    <submittedName>
        <fullName evidence="1">Uncharacterized protein</fullName>
    </submittedName>
</protein>
<sequence>MAIKTKWVEAPFMEYGYWSTDQVEVGTKTVQIEKGIFSKRFVEEQIPIYEEQKVWHSEGYSDKEMDGKKFTKRIEKAVADLEAEGFEVINITPLISGRYKNDYSSSPHMSYGWGYGFSYTEGVTILAKSK</sequence>
<accession>A0A1Y6M9J9</accession>
<keyword evidence="2" id="KW-1185">Reference proteome</keyword>